<comment type="caution">
    <text evidence="2">The sequence shown here is derived from an EMBL/GenBank/DDBJ whole genome shotgun (WGS) entry which is preliminary data.</text>
</comment>
<reference evidence="2 3" key="1">
    <citation type="journal article" date="2013" name="Biodegradation">
        <title>Quantitative proteomic analysis of ibuprofen-degrading Patulibacter sp. strain I11.</title>
        <authorList>
            <person name="Almeida B."/>
            <person name="Kjeldal H."/>
            <person name="Lolas I."/>
            <person name="Knudsen A.D."/>
            <person name="Carvalho G."/>
            <person name="Nielsen K.L."/>
            <person name="Barreto Crespo M.T."/>
            <person name="Stensballe A."/>
            <person name="Nielsen J.L."/>
        </authorList>
    </citation>
    <scope>NUCLEOTIDE SEQUENCE [LARGE SCALE GENOMIC DNA]</scope>
    <source>
        <strain evidence="2 3">I11</strain>
    </source>
</reference>
<dbReference type="EMBL" id="AGUD01000125">
    <property type="protein sequence ID" value="EHN11267.1"/>
    <property type="molecule type" value="Genomic_DNA"/>
</dbReference>
<dbReference type="Proteomes" id="UP000005143">
    <property type="component" value="Unassembled WGS sequence"/>
</dbReference>
<sequence>MLGSTQTSAARGRRARCGSWTAAAAPPATRPVTDSAWKRETSRPLPSHSGTLIAFQPALRPASRSAASSRSSTSLR</sequence>
<protein>
    <submittedName>
        <fullName evidence="2">Uncharacterized protein</fullName>
    </submittedName>
</protein>
<feature type="compositionally biased region" description="Low complexity" evidence="1">
    <location>
        <begin position="57"/>
        <end position="76"/>
    </location>
</feature>
<name>H0E4X2_9ACTN</name>
<dbReference type="AlphaFoldDB" id="H0E4X2"/>
<organism evidence="2 3">
    <name type="scientific">Patulibacter medicamentivorans</name>
    <dbReference type="NCBI Taxonomy" id="1097667"/>
    <lineage>
        <taxon>Bacteria</taxon>
        <taxon>Bacillati</taxon>
        <taxon>Actinomycetota</taxon>
        <taxon>Thermoleophilia</taxon>
        <taxon>Solirubrobacterales</taxon>
        <taxon>Patulibacteraceae</taxon>
        <taxon>Patulibacter</taxon>
    </lineage>
</organism>
<gene>
    <name evidence="2" type="ORF">PAI11_18570</name>
</gene>
<evidence type="ECO:0000313" key="2">
    <source>
        <dbReference type="EMBL" id="EHN11267.1"/>
    </source>
</evidence>
<keyword evidence="3" id="KW-1185">Reference proteome</keyword>
<accession>H0E4X2</accession>
<evidence type="ECO:0000256" key="1">
    <source>
        <dbReference type="SAM" id="MobiDB-lite"/>
    </source>
</evidence>
<feature type="region of interest" description="Disordered" evidence="1">
    <location>
        <begin position="1"/>
        <end position="76"/>
    </location>
</feature>
<evidence type="ECO:0000313" key="3">
    <source>
        <dbReference type="Proteomes" id="UP000005143"/>
    </source>
</evidence>
<proteinExistence type="predicted"/>